<keyword evidence="4" id="KW-1185">Reference proteome</keyword>
<evidence type="ECO:0000256" key="1">
    <source>
        <dbReference type="ARBA" id="ARBA00011738"/>
    </source>
</evidence>
<evidence type="ECO:0000259" key="2">
    <source>
        <dbReference type="PROSITE" id="PS51502"/>
    </source>
</evidence>
<dbReference type="Gene3D" id="3.30.70.100">
    <property type="match status" value="1"/>
</dbReference>
<dbReference type="OrthoDB" id="1601230at2759"/>
<dbReference type="VEuPathDB" id="FungiDB:ASPWEDRAFT_166921"/>
<reference evidence="4" key="1">
    <citation type="journal article" date="2017" name="Genome Biol.">
        <title>Comparative genomics reveals high biological diversity and specific adaptations in the industrially and medically important fungal genus Aspergillus.</title>
        <authorList>
            <person name="de Vries R.P."/>
            <person name="Riley R."/>
            <person name="Wiebenga A."/>
            <person name="Aguilar-Osorio G."/>
            <person name="Amillis S."/>
            <person name="Uchima C.A."/>
            <person name="Anderluh G."/>
            <person name="Asadollahi M."/>
            <person name="Askin M."/>
            <person name="Barry K."/>
            <person name="Battaglia E."/>
            <person name="Bayram O."/>
            <person name="Benocci T."/>
            <person name="Braus-Stromeyer S.A."/>
            <person name="Caldana C."/>
            <person name="Canovas D."/>
            <person name="Cerqueira G.C."/>
            <person name="Chen F."/>
            <person name="Chen W."/>
            <person name="Choi C."/>
            <person name="Clum A."/>
            <person name="Dos Santos R.A."/>
            <person name="Damasio A.R."/>
            <person name="Diallinas G."/>
            <person name="Emri T."/>
            <person name="Fekete E."/>
            <person name="Flipphi M."/>
            <person name="Freyberg S."/>
            <person name="Gallo A."/>
            <person name="Gournas C."/>
            <person name="Habgood R."/>
            <person name="Hainaut M."/>
            <person name="Harispe M.L."/>
            <person name="Henrissat B."/>
            <person name="Hilden K.S."/>
            <person name="Hope R."/>
            <person name="Hossain A."/>
            <person name="Karabika E."/>
            <person name="Karaffa L."/>
            <person name="Karanyi Z."/>
            <person name="Krasevec N."/>
            <person name="Kuo A."/>
            <person name="Kusch H."/>
            <person name="LaButti K."/>
            <person name="Lagendijk E.L."/>
            <person name="Lapidus A."/>
            <person name="Levasseur A."/>
            <person name="Lindquist E."/>
            <person name="Lipzen A."/>
            <person name="Logrieco A.F."/>
            <person name="MacCabe A."/>
            <person name="Maekelae M.R."/>
            <person name="Malavazi I."/>
            <person name="Melin P."/>
            <person name="Meyer V."/>
            <person name="Mielnichuk N."/>
            <person name="Miskei M."/>
            <person name="Molnar A.P."/>
            <person name="Mule G."/>
            <person name="Ngan C.Y."/>
            <person name="Orejas M."/>
            <person name="Orosz E."/>
            <person name="Ouedraogo J.P."/>
            <person name="Overkamp K.M."/>
            <person name="Park H.-S."/>
            <person name="Perrone G."/>
            <person name="Piumi F."/>
            <person name="Punt P.J."/>
            <person name="Ram A.F."/>
            <person name="Ramon A."/>
            <person name="Rauscher S."/>
            <person name="Record E."/>
            <person name="Riano-Pachon D.M."/>
            <person name="Robert V."/>
            <person name="Roehrig J."/>
            <person name="Ruller R."/>
            <person name="Salamov A."/>
            <person name="Salih N.S."/>
            <person name="Samson R.A."/>
            <person name="Sandor E."/>
            <person name="Sanguinetti M."/>
            <person name="Schuetze T."/>
            <person name="Sepcic K."/>
            <person name="Shelest E."/>
            <person name="Sherlock G."/>
            <person name="Sophianopoulou V."/>
            <person name="Squina F.M."/>
            <person name="Sun H."/>
            <person name="Susca A."/>
            <person name="Todd R.B."/>
            <person name="Tsang A."/>
            <person name="Unkles S.E."/>
            <person name="van de Wiele N."/>
            <person name="van Rossen-Uffink D."/>
            <person name="Oliveira J.V."/>
            <person name="Vesth T.C."/>
            <person name="Visser J."/>
            <person name="Yu J.-H."/>
            <person name="Zhou M."/>
            <person name="Andersen M.R."/>
            <person name="Archer D.B."/>
            <person name="Baker S.E."/>
            <person name="Benoit I."/>
            <person name="Brakhage A.A."/>
            <person name="Braus G.H."/>
            <person name="Fischer R."/>
            <person name="Frisvad J.C."/>
            <person name="Goldman G.H."/>
            <person name="Houbraken J."/>
            <person name="Oakley B."/>
            <person name="Pocsi I."/>
            <person name="Scazzocchio C."/>
            <person name="Seiboth B."/>
            <person name="vanKuyk P.A."/>
            <person name="Wortman J."/>
            <person name="Dyer P.S."/>
            <person name="Grigoriev I.V."/>
        </authorList>
    </citation>
    <scope>NUCLEOTIDE SEQUENCE [LARGE SCALE GENOMIC DNA]</scope>
    <source>
        <strain evidence="4">DTO 134E9</strain>
    </source>
</reference>
<dbReference type="PROSITE" id="PS51502">
    <property type="entry name" value="S_R_A_B_BARREL"/>
    <property type="match status" value="1"/>
</dbReference>
<dbReference type="InterPro" id="IPR011008">
    <property type="entry name" value="Dimeric_a/b-barrel"/>
</dbReference>
<dbReference type="PANTHER" id="PTHR33178:SF10">
    <property type="entry name" value="STRESS-RESPONSE A_B BARREL DOMAIN-CONTAINING PROTEIN"/>
    <property type="match status" value="1"/>
</dbReference>
<sequence>MPVKHIAFRQLLTLKTDCLLPTTQKPYIKSISGGQDISIEGRQNSFTHAFVAEFESVADRDYYVREDPYHAQFAQGLGPLLGGVQVLDFFVPE</sequence>
<dbReference type="Pfam" id="PF07876">
    <property type="entry name" value="Dabb"/>
    <property type="match status" value="1"/>
</dbReference>
<dbReference type="GeneID" id="63745929"/>
<dbReference type="InterPro" id="IPR013097">
    <property type="entry name" value="Dabb"/>
</dbReference>
<dbReference type="AlphaFoldDB" id="A0A1L9S136"/>
<dbReference type="STRING" id="1073089.A0A1L9S136"/>
<dbReference type="EMBL" id="KV878209">
    <property type="protein sequence ID" value="OJJ40867.1"/>
    <property type="molecule type" value="Genomic_DNA"/>
</dbReference>
<evidence type="ECO:0000313" key="3">
    <source>
        <dbReference type="EMBL" id="OJJ40867.1"/>
    </source>
</evidence>
<dbReference type="RefSeq" id="XP_040694543.1">
    <property type="nucleotide sequence ID" value="XM_040830081.1"/>
</dbReference>
<dbReference type="Proteomes" id="UP000184383">
    <property type="component" value="Unassembled WGS sequence"/>
</dbReference>
<accession>A0A1L9S136</accession>
<organism evidence="3 4">
    <name type="scientific">Aspergillus wentii DTO 134E9</name>
    <dbReference type="NCBI Taxonomy" id="1073089"/>
    <lineage>
        <taxon>Eukaryota</taxon>
        <taxon>Fungi</taxon>
        <taxon>Dikarya</taxon>
        <taxon>Ascomycota</taxon>
        <taxon>Pezizomycotina</taxon>
        <taxon>Eurotiomycetes</taxon>
        <taxon>Eurotiomycetidae</taxon>
        <taxon>Eurotiales</taxon>
        <taxon>Aspergillaceae</taxon>
        <taxon>Aspergillus</taxon>
        <taxon>Aspergillus subgen. Cremei</taxon>
    </lineage>
</organism>
<name>A0A1L9S136_ASPWE</name>
<dbReference type="InterPro" id="IPR044662">
    <property type="entry name" value="HS1/DABB1-like"/>
</dbReference>
<proteinExistence type="predicted"/>
<evidence type="ECO:0000313" key="4">
    <source>
        <dbReference type="Proteomes" id="UP000184383"/>
    </source>
</evidence>
<dbReference type="SMART" id="SM00886">
    <property type="entry name" value="Dabb"/>
    <property type="match status" value="1"/>
</dbReference>
<gene>
    <name evidence="3" type="ORF">ASPWEDRAFT_166921</name>
</gene>
<dbReference type="SUPFAM" id="SSF54909">
    <property type="entry name" value="Dimeric alpha+beta barrel"/>
    <property type="match status" value="1"/>
</dbReference>
<feature type="domain" description="Stress-response A/B barrel" evidence="2">
    <location>
        <begin position="1"/>
        <end position="89"/>
    </location>
</feature>
<comment type="subunit">
    <text evidence="1">Homodimer.</text>
</comment>
<dbReference type="PANTHER" id="PTHR33178">
    <property type="match status" value="1"/>
</dbReference>
<protein>
    <recommendedName>
        <fullName evidence="2">Stress-response A/B barrel domain-containing protein</fullName>
    </recommendedName>
</protein>